<accession>A0A3E4EW45</accession>
<reference evidence="1 2" key="1">
    <citation type="submission" date="2018-08" db="EMBL/GenBank/DDBJ databases">
        <title>A genome reference for cultivated species of the human gut microbiota.</title>
        <authorList>
            <person name="Zou Y."/>
            <person name="Xue W."/>
            <person name="Luo G."/>
        </authorList>
    </citation>
    <scope>NUCLEOTIDE SEQUENCE [LARGE SCALE GENOMIC DNA]</scope>
    <source>
        <strain evidence="1 2">TM09-19AC</strain>
    </source>
</reference>
<proteinExistence type="predicted"/>
<name>A0A3E4EW45_9FIRM</name>
<dbReference type="RefSeq" id="WP_117495841.1">
    <property type="nucleotide sequence ID" value="NZ_QSOK01000029.1"/>
</dbReference>
<dbReference type="AlphaFoldDB" id="A0A3E4EW45"/>
<evidence type="ECO:0000313" key="2">
    <source>
        <dbReference type="Proteomes" id="UP000260664"/>
    </source>
</evidence>
<evidence type="ECO:0000313" key="1">
    <source>
        <dbReference type="EMBL" id="RGI80921.1"/>
    </source>
</evidence>
<organism evidence="1 2">
    <name type="scientific">Dorea formicigenerans</name>
    <dbReference type="NCBI Taxonomy" id="39486"/>
    <lineage>
        <taxon>Bacteria</taxon>
        <taxon>Bacillati</taxon>
        <taxon>Bacillota</taxon>
        <taxon>Clostridia</taxon>
        <taxon>Lachnospirales</taxon>
        <taxon>Lachnospiraceae</taxon>
        <taxon>Dorea</taxon>
    </lineage>
</organism>
<comment type="caution">
    <text evidence="1">The sequence shown here is derived from an EMBL/GenBank/DDBJ whole genome shotgun (WGS) entry which is preliminary data.</text>
</comment>
<dbReference type="Proteomes" id="UP000260664">
    <property type="component" value="Unassembled WGS sequence"/>
</dbReference>
<dbReference type="EMBL" id="QSOI01000026">
    <property type="protein sequence ID" value="RGI80921.1"/>
    <property type="molecule type" value="Genomic_DNA"/>
</dbReference>
<sequence length="186" mass="22310">MKKTTLLNDEREQRVVPELFEDKSWITYKWVSDINFTATRIYYVSSFSKSVNNSDMQDGYGQCLYGYKNDRISELIAPIGIWHLKKKAGVENDMPNEMERPYIAQTLAFDVIYDVEEAKRELTYLFGVIDMFNMSDAEKKKFLEEIMQYWILSVKDAKWSGERERRYVIFMYDDYDYRETEIDDTF</sequence>
<gene>
    <name evidence="1" type="ORF">DXD84_13980</name>
</gene>
<protein>
    <submittedName>
        <fullName evidence="1">Uncharacterized protein</fullName>
    </submittedName>
</protein>